<evidence type="ECO:0000256" key="2">
    <source>
        <dbReference type="SAM" id="MobiDB-lite"/>
    </source>
</evidence>
<dbReference type="SUPFAM" id="SSF47781">
    <property type="entry name" value="RuvA domain 2-like"/>
    <property type="match status" value="1"/>
</dbReference>
<dbReference type="SUPFAM" id="SSF102405">
    <property type="entry name" value="MCP/YpsA-like"/>
    <property type="match status" value="1"/>
</dbReference>
<dbReference type="InterPro" id="IPR041614">
    <property type="entry name" value="DprA_WH"/>
</dbReference>
<dbReference type="InterPro" id="IPR003488">
    <property type="entry name" value="DprA"/>
</dbReference>
<reference evidence="6" key="1">
    <citation type="submission" date="2010-02" db="EMBL/GenBank/DDBJ databases">
        <title>Complete sequence of Desulfurivibrio alkaliphilus AHT2.</title>
        <authorList>
            <consortium name="US DOE Joint Genome Institute"/>
            <person name="Pitluck S."/>
            <person name="Chertkov O."/>
            <person name="Detter J.C."/>
            <person name="Han C."/>
            <person name="Tapia R."/>
            <person name="Larimer F."/>
            <person name="Land M."/>
            <person name="Hauser L."/>
            <person name="Kyrpides N."/>
            <person name="Mikhailova N."/>
            <person name="Sorokin D.Y."/>
            <person name="Muyzer G."/>
            <person name="Woyke T."/>
        </authorList>
    </citation>
    <scope>NUCLEOTIDE SEQUENCE [LARGE SCALE GENOMIC DNA]</scope>
    <source>
        <strain evidence="6">DSM 19089 / UNIQEM U267 / AHT2</strain>
    </source>
</reference>
<dbReference type="NCBIfam" id="TIGR00732">
    <property type="entry name" value="dprA"/>
    <property type="match status" value="1"/>
</dbReference>
<proteinExistence type="inferred from homology"/>
<dbReference type="Gene3D" id="3.40.50.450">
    <property type="match status" value="1"/>
</dbReference>
<dbReference type="InParanoid" id="D6Z6Z7"/>
<evidence type="ECO:0000259" key="3">
    <source>
        <dbReference type="Pfam" id="PF02481"/>
    </source>
</evidence>
<dbReference type="EMBL" id="CP001940">
    <property type="protein sequence ID" value="ADH86984.1"/>
    <property type="molecule type" value="Genomic_DNA"/>
</dbReference>
<dbReference type="Pfam" id="PF02481">
    <property type="entry name" value="DNA_processg_A"/>
    <property type="match status" value="1"/>
</dbReference>
<evidence type="ECO:0000313" key="5">
    <source>
        <dbReference type="EMBL" id="ADH86984.1"/>
    </source>
</evidence>
<dbReference type="InterPro" id="IPR057666">
    <property type="entry name" value="DrpA_SLOG"/>
</dbReference>
<dbReference type="OrthoDB" id="9785707at2"/>
<name>D6Z6Z7_DESAT</name>
<dbReference type="KEGG" id="dak:DaAHT2_2319"/>
<comment type="similarity">
    <text evidence="1">Belongs to the DprA/Smf family.</text>
</comment>
<protein>
    <submittedName>
        <fullName evidence="5">DNA protecting protein DprA</fullName>
    </submittedName>
</protein>
<dbReference type="PANTHER" id="PTHR43022:SF1">
    <property type="entry name" value="PROTEIN SMF"/>
    <property type="match status" value="1"/>
</dbReference>
<dbReference type="InterPro" id="IPR036388">
    <property type="entry name" value="WH-like_DNA-bd_sf"/>
</dbReference>
<feature type="region of interest" description="Disordered" evidence="2">
    <location>
        <begin position="295"/>
        <end position="322"/>
    </location>
</feature>
<keyword evidence="6" id="KW-1185">Reference proteome</keyword>
<dbReference type="RefSeq" id="WP_013164498.1">
    <property type="nucleotide sequence ID" value="NC_014216.1"/>
</dbReference>
<dbReference type="eggNOG" id="COG0758">
    <property type="taxonomic scope" value="Bacteria"/>
</dbReference>
<dbReference type="HOGENOM" id="CLU_029601_1_1_7"/>
<feature type="domain" description="Smf/DprA SLOG" evidence="3">
    <location>
        <begin position="86"/>
        <end position="293"/>
    </location>
</feature>
<dbReference type="AlphaFoldDB" id="D6Z6Z7"/>
<organism evidence="5 6">
    <name type="scientific">Desulfurivibrio alkaliphilus (strain DSM 19089 / UNIQEM U267 / AHT2)</name>
    <dbReference type="NCBI Taxonomy" id="589865"/>
    <lineage>
        <taxon>Bacteria</taxon>
        <taxon>Pseudomonadati</taxon>
        <taxon>Thermodesulfobacteriota</taxon>
        <taxon>Desulfobulbia</taxon>
        <taxon>Desulfobulbales</taxon>
        <taxon>Desulfobulbaceae</taxon>
        <taxon>Desulfurivibrio</taxon>
    </lineage>
</organism>
<evidence type="ECO:0000313" key="6">
    <source>
        <dbReference type="Proteomes" id="UP000001508"/>
    </source>
</evidence>
<dbReference type="FunCoup" id="D6Z6Z7">
    <property type="interactions" value="312"/>
</dbReference>
<evidence type="ECO:0000256" key="1">
    <source>
        <dbReference type="ARBA" id="ARBA00006525"/>
    </source>
</evidence>
<sequence>MTTTEPDIPLLRWLTLAHTPGLGPAGANRLLEATGSIEQLFAASPNELQALGLRPAIAQALIKRDGLAAARRELAAARHAGLHCLPRDHPLYPALLNETSDPPLILYGHGDPNALAQPALALVGARAASVYGLKMAARLAGELAAAGFTVVSGGALGIDSAAHQGALDTPGGRTVAVLGCGLDVVYPPQNKKLFAKIAATGMLLSEYPPGTRPEPFRFPARNRIISGMSAGTAVIEAARRSGSLITAEMAMELGREVFAVPGRADSNKSEGCHRLIKEGAKLVHGVEDILEELGTSRPAQPAAGAATAPGGRQGAGSDLLAGPPLTNEAATVLAVLDDYPKAIEEIITQAGMAARQVNAVLLELELQGLIESEPGPQYRKT</sequence>
<dbReference type="PANTHER" id="PTHR43022">
    <property type="entry name" value="PROTEIN SMF"/>
    <property type="match status" value="1"/>
</dbReference>
<dbReference type="Proteomes" id="UP000001508">
    <property type="component" value="Chromosome"/>
</dbReference>
<dbReference type="STRING" id="589865.DaAHT2_2319"/>
<dbReference type="Gene3D" id="1.10.10.10">
    <property type="entry name" value="Winged helix-like DNA-binding domain superfamily/Winged helix DNA-binding domain"/>
    <property type="match status" value="1"/>
</dbReference>
<evidence type="ECO:0000259" key="4">
    <source>
        <dbReference type="Pfam" id="PF17782"/>
    </source>
</evidence>
<feature type="compositionally biased region" description="Low complexity" evidence="2">
    <location>
        <begin position="297"/>
        <end position="310"/>
    </location>
</feature>
<dbReference type="Pfam" id="PF17782">
    <property type="entry name" value="WHD_DprA"/>
    <property type="match status" value="1"/>
</dbReference>
<dbReference type="GO" id="GO:0009294">
    <property type="term" value="P:DNA-mediated transformation"/>
    <property type="evidence" value="ECO:0007669"/>
    <property type="project" value="InterPro"/>
</dbReference>
<feature type="domain" description="DprA winged helix" evidence="4">
    <location>
        <begin position="322"/>
        <end position="375"/>
    </location>
</feature>
<gene>
    <name evidence="5" type="ordered locus">DaAHT2_2319</name>
</gene>
<dbReference type="InterPro" id="IPR010994">
    <property type="entry name" value="RuvA_2-like"/>
</dbReference>
<accession>D6Z6Z7</accession>